<evidence type="ECO:0000256" key="4">
    <source>
        <dbReference type="ARBA" id="ARBA00023125"/>
    </source>
</evidence>
<evidence type="ECO:0000256" key="6">
    <source>
        <dbReference type="ARBA" id="ARBA00023242"/>
    </source>
</evidence>
<dbReference type="AlphaFoldDB" id="A0AAV0E2L2"/>
<evidence type="ECO:0000256" key="5">
    <source>
        <dbReference type="ARBA" id="ARBA00023163"/>
    </source>
</evidence>
<dbReference type="PROSITE" id="PS51294">
    <property type="entry name" value="HTH_MYB"/>
    <property type="match status" value="2"/>
</dbReference>
<evidence type="ECO:0000259" key="9">
    <source>
        <dbReference type="PROSITE" id="PS51294"/>
    </source>
</evidence>
<keyword evidence="6" id="KW-0539">Nucleus</keyword>
<sequence length="300" mass="34093">MVTNFQSLLINKSSSSSSSNEEETKFGSELRKGPWTLEEDTLLINYIAEHGEGRWNVSAKCAGLRRTGKSCRLRWLNYLKPDIKRGNLTPQEQILILELHSKWGNRWSKIAQHMPGRTDNEIKNYWRTRVQKQARQLKIDSNSKKFIEAVKKYWMPRLVEKIEQQQNTSSSLKTLMSPSSTTSSLFSSSSSSTQPITTEMPNSLVITSPSSPNQETYTCTPPAVITQETGKTDNCNEVEDDCYHVQIMENNSCYDADEACFGNYPASMSAFDSRDVSLLGCQMGYDDWFGDEVVDFLWGQ</sequence>
<feature type="domain" description="Myb-like" evidence="8">
    <location>
        <begin position="80"/>
        <end position="130"/>
    </location>
</feature>
<organism evidence="10 13">
    <name type="scientific">Cuscuta epithymum</name>
    <dbReference type="NCBI Taxonomy" id="186058"/>
    <lineage>
        <taxon>Eukaryota</taxon>
        <taxon>Viridiplantae</taxon>
        <taxon>Streptophyta</taxon>
        <taxon>Embryophyta</taxon>
        <taxon>Tracheophyta</taxon>
        <taxon>Spermatophyta</taxon>
        <taxon>Magnoliopsida</taxon>
        <taxon>eudicotyledons</taxon>
        <taxon>Gunneridae</taxon>
        <taxon>Pentapetalae</taxon>
        <taxon>asterids</taxon>
        <taxon>lamiids</taxon>
        <taxon>Solanales</taxon>
        <taxon>Convolvulaceae</taxon>
        <taxon>Cuscuteae</taxon>
        <taxon>Cuscuta</taxon>
        <taxon>Cuscuta subgen. Cuscuta</taxon>
    </lineage>
</organism>
<dbReference type="SUPFAM" id="SSF46689">
    <property type="entry name" value="Homeodomain-like"/>
    <property type="match status" value="1"/>
</dbReference>
<feature type="domain" description="HTH myb-type" evidence="9">
    <location>
        <begin position="80"/>
        <end position="134"/>
    </location>
</feature>
<dbReference type="EMBL" id="CAMAPF010000203">
    <property type="protein sequence ID" value="CAH9113047.1"/>
    <property type="molecule type" value="Genomic_DNA"/>
</dbReference>
<dbReference type="FunFam" id="1.10.10.60:FF:000107">
    <property type="entry name" value="MYB transcription factor"/>
    <property type="match status" value="1"/>
</dbReference>
<dbReference type="FunFam" id="1.10.10.60:FF:000011">
    <property type="entry name" value="Myb transcription factor"/>
    <property type="match status" value="1"/>
</dbReference>
<dbReference type="Proteomes" id="UP001152523">
    <property type="component" value="Unassembled WGS sequence"/>
</dbReference>
<dbReference type="PANTHER" id="PTHR45675">
    <property type="entry name" value="MYB TRANSCRIPTION FACTOR-RELATED-RELATED"/>
    <property type="match status" value="1"/>
</dbReference>
<dbReference type="GO" id="GO:0010597">
    <property type="term" value="P:green leaf volatile biosynthetic process"/>
    <property type="evidence" value="ECO:0007669"/>
    <property type="project" value="UniProtKB-ARBA"/>
</dbReference>
<feature type="domain" description="HTH myb-type" evidence="9">
    <location>
        <begin position="27"/>
        <end position="79"/>
    </location>
</feature>
<dbReference type="GO" id="GO:0003700">
    <property type="term" value="F:DNA-binding transcription factor activity"/>
    <property type="evidence" value="ECO:0007669"/>
    <property type="project" value="InterPro"/>
</dbReference>
<reference evidence="10" key="1">
    <citation type="submission" date="2022-07" db="EMBL/GenBank/DDBJ databases">
        <authorList>
            <person name="Macas J."/>
            <person name="Novak P."/>
            <person name="Neumann P."/>
        </authorList>
    </citation>
    <scope>NUCLEOTIDE SEQUENCE</scope>
</reference>
<dbReference type="InterPro" id="IPR009057">
    <property type="entry name" value="Homeodomain-like_sf"/>
</dbReference>
<dbReference type="EMBL" id="CAMAPF010001102">
    <property type="protein sequence ID" value="CAH9146337.1"/>
    <property type="molecule type" value="Genomic_DNA"/>
</dbReference>
<evidence type="ECO:0000256" key="3">
    <source>
        <dbReference type="ARBA" id="ARBA00023015"/>
    </source>
</evidence>
<accession>A0AAV0E2L2</accession>
<dbReference type="SMART" id="SM00717">
    <property type="entry name" value="SANT"/>
    <property type="match status" value="2"/>
</dbReference>
<comment type="caution">
    <text evidence="10">The sequence shown here is derived from an EMBL/GenBank/DDBJ whole genome shotgun (WGS) entry which is preliminary data.</text>
</comment>
<keyword evidence="3" id="KW-0805">Transcription regulation</keyword>
<evidence type="ECO:0000313" key="13">
    <source>
        <dbReference type="Proteomes" id="UP001152523"/>
    </source>
</evidence>
<proteinExistence type="predicted"/>
<feature type="domain" description="Myb-like" evidence="8">
    <location>
        <begin position="27"/>
        <end position="79"/>
    </location>
</feature>
<dbReference type="InterPro" id="IPR001005">
    <property type="entry name" value="SANT/Myb"/>
</dbReference>
<feature type="region of interest" description="Disordered" evidence="7">
    <location>
        <begin position="168"/>
        <end position="203"/>
    </location>
</feature>
<evidence type="ECO:0000313" key="12">
    <source>
        <dbReference type="EMBL" id="CAH9146337.1"/>
    </source>
</evidence>
<feature type="compositionally biased region" description="Polar residues" evidence="7">
    <location>
        <begin position="1"/>
        <end position="12"/>
    </location>
</feature>
<evidence type="ECO:0000256" key="7">
    <source>
        <dbReference type="SAM" id="MobiDB-lite"/>
    </source>
</evidence>
<name>A0AAV0E2L2_9ASTE</name>
<evidence type="ECO:0000313" key="11">
    <source>
        <dbReference type="EMBL" id="CAH9135463.1"/>
    </source>
</evidence>
<dbReference type="Gene3D" id="1.10.10.60">
    <property type="entry name" value="Homeodomain-like"/>
    <property type="match status" value="2"/>
</dbReference>
<keyword evidence="2" id="KW-0677">Repeat</keyword>
<dbReference type="EMBL" id="CAMAPF010000988">
    <property type="protein sequence ID" value="CAH9135463.1"/>
    <property type="molecule type" value="Genomic_DNA"/>
</dbReference>
<keyword evidence="5" id="KW-0804">Transcription</keyword>
<dbReference type="GO" id="GO:0000976">
    <property type="term" value="F:transcription cis-regulatory region binding"/>
    <property type="evidence" value="ECO:0007669"/>
    <property type="project" value="UniProtKB-ARBA"/>
</dbReference>
<keyword evidence="4" id="KW-0238">DNA-binding</keyword>
<evidence type="ECO:0000256" key="1">
    <source>
        <dbReference type="ARBA" id="ARBA00004123"/>
    </source>
</evidence>
<dbReference type="PROSITE" id="PS50090">
    <property type="entry name" value="MYB_LIKE"/>
    <property type="match status" value="2"/>
</dbReference>
<evidence type="ECO:0000313" key="10">
    <source>
        <dbReference type="EMBL" id="CAH9113047.1"/>
    </source>
</evidence>
<keyword evidence="13" id="KW-1185">Reference proteome</keyword>
<dbReference type="CDD" id="cd00167">
    <property type="entry name" value="SANT"/>
    <property type="match status" value="2"/>
</dbReference>
<gene>
    <name evidence="10" type="ORF">CEPIT_LOCUS20155</name>
    <name evidence="11" type="ORF">CEPIT_LOCUS34530</name>
    <name evidence="12" type="ORF">CEPIT_LOCUS42912</name>
</gene>
<feature type="compositionally biased region" description="Polar residues" evidence="7">
    <location>
        <begin position="194"/>
        <end position="203"/>
    </location>
</feature>
<feature type="compositionally biased region" description="Low complexity" evidence="7">
    <location>
        <begin position="168"/>
        <end position="193"/>
    </location>
</feature>
<dbReference type="Pfam" id="PF00249">
    <property type="entry name" value="Myb_DNA-binding"/>
    <property type="match status" value="2"/>
</dbReference>
<protein>
    <submittedName>
        <fullName evidence="10">Uncharacterized protein</fullName>
    </submittedName>
</protein>
<feature type="region of interest" description="Disordered" evidence="7">
    <location>
        <begin position="1"/>
        <end position="29"/>
    </location>
</feature>
<comment type="subcellular location">
    <subcellularLocation>
        <location evidence="1">Nucleus</location>
    </subcellularLocation>
</comment>
<evidence type="ECO:0000259" key="8">
    <source>
        <dbReference type="PROSITE" id="PS50090"/>
    </source>
</evidence>
<evidence type="ECO:0000256" key="2">
    <source>
        <dbReference type="ARBA" id="ARBA00022737"/>
    </source>
</evidence>
<dbReference type="InterPro" id="IPR044676">
    <property type="entry name" value="EOBI/EOBII-like_plant"/>
</dbReference>
<dbReference type="PANTHER" id="PTHR45675:SF30">
    <property type="entry name" value="TRANSCRIPTION FACTOR MYB62"/>
    <property type="match status" value="1"/>
</dbReference>
<dbReference type="GO" id="GO:0005634">
    <property type="term" value="C:nucleus"/>
    <property type="evidence" value="ECO:0007669"/>
    <property type="project" value="UniProtKB-SubCell"/>
</dbReference>
<dbReference type="InterPro" id="IPR017930">
    <property type="entry name" value="Myb_dom"/>
</dbReference>